<evidence type="ECO:0000313" key="1">
    <source>
        <dbReference type="EMBL" id="GGH42551.1"/>
    </source>
</evidence>
<dbReference type="AlphaFoldDB" id="A0ABD0ABE1"/>
<organism evidence="1 2">
    <name type="scientific">Acinetobacter courvalinii</name>
    <dbReference type="NCBI Taxonomy" id="280147"/>
    <lineage>
        <taxon>Bacteria</taxon>
        <taxon>Pseudomonadati</taxon>
        <taxon>Pseudomonadota</taxon>
        <taxon>Gammaproteobacteria</taxon>
        <taxon>Moraxellales</taxon>
        <taxon>Moraxellaceae</taxon>
        <taxon>Acinetobacter</taxon>
    </lineage>
</organism>
<reference evidence="1 2" key="1">
    <citation type="journal article" date="2014" name="Int. J. Syst. Evol. Microbiol.">
        <title>Complete genome sequence of Corynebacterium casei LMG S-19264T (=DSM 44701T), isolated from a smear-ripened cheese.</title>
        <authorList>
            <consortium name="US DOE Joint Genome Institute (JGI-PGF)"/>
            <person name="Walter F."/>
            <person name="Albersmeier A."/>
            <person name="Kalinowski J."/>
            <person name="Ruckert C."/>
        </authorList>
    </citation>
    <scope>NUCLEOTIDE SEQUENCE [LARGE SCALE GENOMIC DNA]</scope>
    <source>
        <strain evidence="1 2">CCM 8635</strain>
    </source>
</reference>
<name>A0ABD0ABE1_9GAMM</name>
<protein>
    <recommendedName>
        <fullName evidence="3">DUF697 domain-containing protein</fullName>
    </recommendedName>
</protein>
<proteinExistence type="predicted"/>
<sequence length="180" mass="20639">MYYQGIDFRYNFMKIEKIPDSIDPSLNLEQIRDECLEMAKKRAYWSAGAAIVPIPFFDVVVDLGMLTQIIPDINARFGLAPEHISVYDPQTKKVHWDELRKRGFEFSGFVVARTAMKKSFNGFFTKIATKQVTKFIPLGGQLVAASLGYFMMRKITEAHVQDCYNLAKRIQQKSRTTIVA</sequence>
<dbReference type="EMBL" id="BMDA01000005">
    <property type="protein sequence ID" value="GGH42551.1"/>
    <property type="molecule type" value="Genomic_DNA"/>
</dbReference>
<accession>A0ABD0ABE1</accession>
<evidence type="ECO:0008006" key="3">
    <source>
        <dbReference type="Google" id="ProtNLM"/>
    </source>
</evidence>
<dbReference type="Proteomes" id="UP000652691">
    <property type="component" value="Unassembled WGS sequence"/>
</dbReference>
<gene>
    <name evidence="1" type="ORF">GCM10007354_30450</name>
</gene>
<comment type="caution">
    <text evidence="1">The sequence shown here is derived from an EMBL/GenBank/DDBJ whole genome shotgun (WGS) entry which is preliminary data.</text>
</comment>
<evidence type="ECO:0000313" key="2">
    <source>
        <dbReference type="Proteomes" id="UP000652691"/>
    </source>
</evidence>